<evidence type="ECO:0000259" key="1">
    <source>
        <dbReference type="Pfam" id="PF17390"/>
    </source>
</evidence>
<reference evidence="3" key="1">
    <citation type="journal article" date="2019" name="Int. J. Syst. Evol. Microbiol.">
        <title>The Global Catalogue of Microorganisms (GCM) 10K type strain sequencing project: providing services to taxonomists for standard genome sequencing and annotation.</title>
        <authorList>
            <consortium name="The Broad Institute Genomics Platform"/>
            <consortium name="The Broad Institute Genome Sequencing Center for Infectious Disease"/>
            <person name="Wu L."/>
            <person name="Ma J."/>
        </authorList>
    </citation>
    <scope>NUCLEOTIDE SEQUENCE [LARGE SCALE GENOMIC DNA]</scope>
    <source>
        <strain evidence="3">JCM 3325</strain>
    </source>
</reference>
<dbReference type="Gene3D" id="2.60.40.10">
    <property type="entry name" value="Immunoglobulins"/>
    <property type="match status" value="1"/>
</dbReference>
<name>A0ABP5XJH2_9ACTN</name>
<dbReference type="Gene3D" id="2.60.420.10">
    <property type="entry name" value="Maltose phosphorylase, domain 3"/>
    <property type="match status" value="1"/>
</dbReference>
<sequence length="166" mass="17292">MTGQSHEALAPYGLRCEHLAEPLGLDERTPLLSWRLASARRGEWLYQGVAGPAQAPGSTGYRELLIRPRPGGLAWARAAYESVRGTLRTAWTRADGELRLEVGVPPGATATVHVPTGDPEGVRESGIPVAGAAGVTVPGTGPGTLLCRVASGDYRFTAADPSGTVP</sequence>
<dbReference type="RefSeq" id="WP_344597593.1">
    <property type="nucleotide sequence ID" value="NZ_BAAARW010000041.1"/>
</dbReference>
<keyword evidence="3" id="KW-1185">Reference proteome</keyword>
<protein>
    <recommendedName>
        <fullName evidence="1">Alpha-L-rhamnosidase C-terminal domain-containing protein</fullName>
    </recommendedName>
</protein>
<gene>
    <name evidence="2" type="ORF">GCM10010191_87810</name>
</gene>
<organism evidence="2 3">
    <name type="scientific">Actinomadura vinacea</name>
    <dbReference type="NCBI Taxonomy" id="115336"/>
    <lineage>
        <taxon>Bacteria</taxon>
        <taxon>Bacillati</taxon>
        <taxon>Actinomycetota</taxon>
        <taxon>Actinomycetes</taxon>
        <taxon>Streptosporangiales</taxon>
        <taxon>Thermomonosporaceae</taxon>
        <taxon>Actinomadura</taxon>
    </lineage>
</organism>
<evidence type="ECO:0000313" key="3">
    <source>
        <dbReference type="Proteomes" id="UP001501231"/>
    </source>
</evidence>
<dbReference type="InterPro" id="IPR013783">
    <property type="entry name" value="Ig-like_fold"/>
</dbReference>
<accession>A0ABP5XJH2</accession>
<dbReference type="Pfam" id="PF25788">
    <property type="entry name" value="Ig_Rha78A_N"/>
    <property type="match status" value="1"/>
</dbReference>
<dbReference type="InterPro" id="IPR016007">
    <property type="entry name" value="Alpha_rhamnosid"/>
</dbReference>
<dbReference type="PANTHER" id="PTHR33307">
    <property type="entry name" value="ALPHA-RHAMNOSIDASE (EUROFUNG)"/>
    <property type="match status" value="1"/>
</dbReference>
<proteinExistence type="predicted"/>
<comment type="caution">
    <text evidence="2">The sequence shown here is derived from an EMBL/GenBank/DDBJ whole genome shotgun (WGS) entry which is preliminary data.</text>
</comment>
<dbReference type="InterPro" id="IPR035398">
    <property type="entry name" value="Bac_rhamnosid_C"/>
</dbReference>
<dbReference type="Proteomes" id="UP001501231">
    <property type="component" value="Unassembled WGS sequence"/>
</dbReference>
<dbReference type="Pfam" id="PF17390">
    <property type="entry name" value="Bac_rhamnosid_C"/>
    <property type="match status" value="1"/>
</dbReference>
<dbReference type="EMBL" id="BAAARW010000041">
    <property type="protein sequence ID" value="GAA2455158.1"/>
    <property type="molecule type" value="Genomic_DNA"/>
</dbReference>
<evidence type="ECO:0000313" key="2">
    <source>
        <dbReference type="EMBL" id="GAA2455158.1"/>
    </source>
</evidence>
<feature type="domain" description="Alpha-L-rhamnosidase C-terminal" evidence="1">
    <location>
        <begin position="56"/>
        <end position="124"/>
    </location>
</feature>